<evidence type="ECO:0000256" key="6">
    <source>
        <dbReference type="SAM" id="Phobius"/>
    </source>
</evidence>
<feature type="transmembrane region" description="Helical" evidence="6">
    <location>
        <begin position="474"/>
        <end position="494"/>
    </location>
</feature>
<dbReference type="Gene3D" id="3.50.50.60">
    <property type="entry name" value="FAD/NAD(P)-binding domain"/>
    <property type="match status" value="2"/>
</dbReference>
<dbReference type="Proteomes" id="UP000316008">
    <property type="component" value="Unassembled WGS sequence"/>
</dbReference>
<feature type="transmembrane region" description="Helical" evidence="6">
    <location>
        <begin position="7"/>
        <end position="28"/>
    </location>
</feature>
<dbReference type="InterPro" id="IPR036188">
    <property type="entry name" value="FAD/NAD-bd_sf"/>
</dbReference>
<evidence type="ECO:0000256" key="4">
    <source>
        <dbReference type="ARBA" id="ARBA00022857"/>
    </source>
</evidence>
<dbReference type="RefSeq" id="WP_144332013.1">
    <property type="nucleotide sequence ID" value="NZ_VLPL01000002.1"/>
</dbReference>
<sequence length="507" mass="57522">MNSGQKIIVIGSGIGGLVSGLILAKHGYHVRVLEKNHQIGGSLQVFSRDKKVFDTGVHYVGGLDKGENLYRIFKYLEIYDDLEMKRLDEKAFDIVRLANGVTASHGIGYGNFANQLKAAFPDNSVDIDKIVEQLQLYCTYFPLYNIELESEINYVEHTELLEVGAWEHLASLTDNEDLIKVILGSGPLYAGLKGVTPFYVVALILNSFIKGSYRFVNGGSQIAKLLMKKIAENGGEVLRRKEVVGASFDESGKIRSLSCSDGSVFECDFVISNLHPKETIKLLGRHHFKAAYANRVNALPNTIASFMIYLSLHENTVPYFNSNYYDYYTDNIWEEEFRFSDAWPQMTFTSAQVSKNTKEYAESISVMCYLDFNEFRAWETSVRTVVKEGTREEAYEAFKKMCEERILNRIEERFPGIRSKIRSSYSSTPITYRDYVSTPDGSMYGIQKDFKHTHKTQINTKTHIPNLFLTGQNIIFHGILGATIGALVTSFNFVNNKQIIEKIKMYD</sequence>
<dbReference type="EMBL" id="VLPL01000002">
    <property type="protein sequence ID" value="TSJ46476.1"/>
    <property type="molecule type" value="Genomic_DNA"/>
</dbReference>
<evidence type="ECO:0000313" key="8">
    <source>
        <dbReference type="Proteomes" id="UP000316008"/>
    </source>
</evidence>
<gene>
    <name evidence="7" type="ORF">FO442_04770</name>
</gene>
<keyword evidence="3" id="KW-0274">FAD</keyword>
<evidence type="ECO:0000256" key="3">
    <source>
        <dbReference type="ARBA" id="ARBA00022827"/>
    </source>
</evidence>
<keyword evidence="2" id="KW-0732">Signal</keyword>
<keyword evidence="4" id="KW-0521">NADP</keyword>
<dbReference type="PANTHER" id="PTHR46091:SF3">
    <property type="entry name" value="AMINE OXIDASE DOMAIN-CONTAINING PROTEIN"/>
    <property type="match status" value="1"/>
</dbReference>
<dbReference type="Pfam" id="PF13450">
    <property type="entry name" value="NAD_binding_8"/>
    <property type="match status" value="1"/>
</dbReference>
<evidence type="ECO:0000313" key="7">
    <source>
        <dbReference type="EMBL" id="TSJ46476.1"/>
    </source>
</evidence>
<keyword evidence="1" id="KW-0285">Flavoprotein</keyword>
<organism evidence="7 8">
    <name type="scientific">Fluviicola chungangensis</name>
    <dbReference type="NCBI Taxonomy" id="2597671"/>
    <lineage>
        <taxon>Bacteria</taxon>
        <taxon>Pseudomonadati</taxon>
        <taxon>Bacteroidota</taxon>
        <taxon>Flavobacteriia</taxon>
        <taxon>Flavobacteriales</taxon>
        <taxon>Crocinitomicaceae</taxon>
        <taxon>Fluviicola</taxon>
    </lineage>
</organism>
<dbReference type="InterPro" id="IPR052206">
    <property type="entry name" value="Retinol_saturase"/>
</dbReference>
<dbReference type="PANTHER" id="PTHR46091">
    <property type="entry name" value="BLR7054 PROTEIN"/>
    <property type="match status" value="1"/>
</dbReference>
<keyword evidence="6" id="KW-0472">Membrane</keyword>
<reference evidence="7 8" key="1">
    <citation type="submission" date="2019-07" db="EMBL/GenBank/DDBJ databases">
        <authorList>
            <person name="Huq M.A."/>
        </authorList>
    </citation>
    <scope>NUCLEOTIDE SEQUENCE [LARGE SCALE GENOMIC DNA]</scope>
    <source>
        <strain evidence="7 8">MAH-3</strain>
    </source>
</reference>
<name>A0A556N2P6_9FLAO</name>
<accession>A0A556N2P6</accession>
<evidence type="ECO:0000256" key="1">
    <source>
        <dbReference type="ARBA" id="ARBA00022630"/>
    </source>
</evidence>
<dbReference type="OrthoDB" id="9789960at2"/>
<protein>
    <submittedName>
        <fullName evidence="7">NAD(P)/FAD-dependent oxidoreductase</fullName>
    </submittedName>
</protein>
<keyword evidence="8" id="KW-1185">Reference proteome</keyword>
<dbReference type="AlphaFoldDB" id="A0A556N2P6"/>
<evidence type="ECO:0000256" key="2">
    <source>
        <dbReference type="ARBA" id="ARBA00022729"/>
    </source>
</evidence>
<evidence type="ECO:0000256" key="5">
    <source>
        <dbReference type="ARBA" id="ARBA00023027"/>
    </source>
</evidence>
<keyword evidence="6" id="KW-1133">Transmembrane helix</keyword>
<dbReference type="SUPFAM" id="SSF51905">
    <property type="entry name" value="FAD/NAD(P)-binding domain"/>
    <property type="match status" value="1"/>
</dbReference>
<proteinExistence type="predicted"/>
<comment type="caution">
    <text evidence="7">The sequence shown here is derived from an EMBL/GenBank/DDBJ whole genome shotgun (WGS) entry which is preliminary data.</text>
</comment>
<keyword evidence="5" id="KW-0520">NAD</keyword>
<keyword evidence="6" id="KW-0812">Transmembrane</keyword>